<evidence type="ECO:0000313" key="1">
    <source>
        <dbReference type="EMBL" id="KAJ8633053.1"/>
    </source>
</evidence>
<comment type="caution">
    <text evidence="1">The sequence shown here is derived from an EMBL/GenBank/DDBJ whole genome shotgun (WGS) entry which is preliminary data.</text>
</comment>
<dbReference type="Proteomes" id="UP001234297">
    <property type="component" value="Chromosome 8"/>
</dbReference>
<keyword evidence="2" id="KW-1185">Reference proteome</keyword>
<organism evidence="1 2">
    <name type="scientific">Persea americana</name>
    <name type="common">Avocado</name>
    <dbReference type="NCBI Taxonomy" id="3435"/>
    <lineage>
        <taxon>Eukaryota</taxon>
        <taxon>Viridiplantae</taxon>
        <taxon>Streptophyta</taxon>
        <taxon>Embryophyta</taxon>
        <taxon>Tracheophyta</taxon>
        <taxon>Spermatophyta</taxon>
        <taxon>Magnoliopsida</taxon>
        <taxon>Magnoliidae</taxon>
        <taxon>Laurales</taxon>
        <taxon>Lauraceae</taxon>
        <taxon>Persea</taxon>
    </lineage>
</organism>
<evidence type="ECO:0000313" key="2">
    <source>
        <dbReference type="Proteomes" id="UP001234297"/>
    </source>
</evidence>
<reference evidence="1 2" key="1">
    <citation type="journal article" date="2022" name="Hortic Res">
        <title>A haplotype resolved chromosomal level avocado genome allows analysis of novel avocado genes.</title>
        <authorList>
            <person name="Nath O."/>
            <person name="Fletcher S.J."/>
            <person name="Hayward A."/>
            <person name="Shaw L.M."/>
            <person name="Masouleh A.K."/>
            <person name="Furtado A."/>
            <person name="Henry R.J."/>
            <person name="Mitter N."/>
        </authorList>
    </citation>
    <scope>NUCLEOTIDE SEQUENCE [LARGE SCALE GENOMIC DNA]</scope>
    <source>
        <strain evidence="2">cv. Hass</strain>
    </source>
</reference>
<dbReference type="EMBL" id="CM056816">
    <property type="protein sequence ID" value="KAJ8633053.1"/>
    <property type="molecule type" value="Genomic_DNA"/>
</dbReference>
<gene>
    <name evidence="1" type="ORF">MRB53_026389</name>
</gene>
<proteinExistence type="predicted"/>
<accession>A0ACC2LI88</accession>
<protein>
    <submittedName>
        <fullName evidence="1">Uncharacterized protein</fullName>
    </submittedName>
</protein>
<name>A0ACC2LI88_PERAE</name>
<sequence>MGMGTVMFRMGTVFTHLANPLSTDSIEDDTILALLGVFWPLLEKLFSSSHMENGNLSAAACRTLSQAVESSAAVVIEEFGHREEYGPLFISTFERLTSAASITVLNSSYICDQEPDLVEAYMNFTSTFVRCCPKKVVVVSGSLLEASFQKAAICCTAIHRGAALAAMSYMSWKCNMEIAGGWRKKITGFSFDTAHAGQQQQDQAEKEKRQGLRRDAFPVRLSGRTEEGGVFGVRPSWSRFDGPKLTTVSESGSFEV</sequence>